<keyword evidence="12" id="KW-1185">Reference proteome</keyword>
<evidence type="ECO:0000256" key="2">
    <source>
        <dbReference type="ARBA" id="ARBA00005417"/>
    </source>
</evidence>
<dbReference type="Proteomes" id="UP001500731">
    <property type="component" value="Unassembled WGS sequence"/>
</dbReference>
<proteinExistence type="inferred from homology"/>
<keyword evidence="5" id="KW-0997">Cell inner membrane</keyword>
<keyword evidence="8" id="KW-1278">Translocase</keyword>
<dbReference type="CDD" id="cd03257">
    <property type="entry name" value="ABC_NikE_OppD_transporters"/>
    <property type="match status" value="1"/>
</dbReference>
<evidence type="ECO:0000256" key="9">
    <source>
        <dbReference type="ARBA" id="ARBA00023136"/>
    </source>
</evidence>
<dbReference type="InterPro" id="IPR003593">
    <property type="entry name" value="AAA+_ATPase"/>
</dbReference>
<keyword evidence="7" id="KW-0067">ATP-binding</keyword>
<keyword evidence="3" id="KW-0813">Transport</keyword>
<evidence type="ECO:0000256" key="3">
    <source>
        <dbReference type="ARBA" id="ARBA00022448"/>
    </source>
</evidence>
<dbReference type="InterPro" id="IPR050388">
    <property type="entry name" value="ABC_Ni/Peptide_Import"/>
</dbReference>
<feature type="domain" description="ABC transporter" evidence="10">
    <location>
        <begin position="9"/>
        <end position="258"/>
    </location>
</feature>
<dbReference type="PANTHER" id="PTHR43297">
    <property type="entry name" value="OLIGOPEPTIDE TRANSPORT ATP-BINDING PROTEIN APPD"/>
    <property type="match status" value="1"/>
</dbReference>
<accession>A0ABP8PT81</accession>
<dbReference type="PROSITE" id="PS00211">
    <property type="entry name" value="ABC_TRANSPORTER_1"/>
    <property type="match status" value="1"/>
</dbReference>
<dbReference type="RefSeq" id="WP_345188882.1">
    <property type="nucleotide sequence ID" value="NZ_BAABGP010000026.1"/>
</dbReference>
<evidence type="ECO:0000256" key="1">
    <source>
        <dbReference type="ARBA" id="ARBA00004202"/>
    </source>
</evidence>
<dbReference type="InterPro" id="IPR013563">
    <property type="entry name" value="Oligopep_ABC_C"/>
</dbReference>
<comment type="subcellular location">
    <subcellularLocation>
        <location evidence="1">Cell membrane</location>
        <topology evidence="1">Peripheral membrane protein</topology>
    </subcellularLocation>
</comment>
<dbReference type="Pfam" id="PF00005">
    <property type="entry name" value="ABC_tran"/>
    <property type="match status" value="1"/>
</dbReference>
<dbReference type="InterPro" id="IPR017871">
    <property type="entry name" value="ABC_transporter-like_CS"/>
</dbReference>
<evidence type="ECO:0000313" key="11">
    <source>
        <dbReference type="EMBL" id="GAA4491728.1"/>
    </source>
</evidence>
<evidence type="ECO:0000256" key="5">
    <source>
        <dbReference type="ARBA" id="ARBA00022519"/>
    </source>
</evidence>
<evidence type="ECO:0000256" key="4">
    <source>
        <dbReference type="ARBA" id="ARBA00022475"/>
    </source>
</evidence>
<keyword evidence="9" id="KW-0472">Membrane</keyword>
<keyword evidence="4" id="KW-1003">Cell membrane</keyword>
<dbReference type="SMART" id="SM00382">
    <property type="entry name" value="AAA"/>
    <property type="match status" value="1"/>
</dbReference>
<dbReference type="InterPro" id="IPR027417">
    <property type="entry name" value="P-loop_NTPase"/>
</dbReference>
<comment type="similarity">
    <text evidence="2">Belongs to the ABC transporter superfamily.</text>
</comment>
<evidence type="ECO:0000256" key="7">
    <source>
        <dbReference type="ARBA" id="ARBA00022840"/>
    </source>
</evidence>
<evidence type="ECO:0000256" key="8">
    <source>
        <dbReference type="ARBA" id="ARBA00022967"/>
    </source>
</evidence>
<dbReference type="SUPFAM" id="SSF52540">
    <property type="entry name" value="P-loop containing nucleoside triphosphate hydrolases"/>
    <property type="match status" value="1"/>
</dbReference>
<evidence type="ECO:0000313" key="12">
    <source>
        <dbReference type="Proteomes" id="UP001500731"/>
    </source>
</evidence>
<evidence type="ECO:0000259" key="10">
    <source>
        <dbReference type="PROSITE" id="PS50893"/>
    </source>
</evidence>
<protein>
    <recommendedName>
        <fullName evidence="10">ABC transporter domain-containing protein</fullName>
    </recommendedName>
</protein>
<dbReference type="EMBL" id="BAABGP010000026">
    <property type="protein sequence ID" value="GAA4491728.1"/>
    <property type="molecule type" value="Genomic_DNA"/>
</dbReference>
<dbReference type="Pfam" id="PF08352">
    <property type="entry name" value="oligo_HPY"/>
    <property type="match status" value="1"/>
</dbReference>
<organism evidence="11 12">
    <name type="scientific">Microbacterium panaciterrae</name>
    <dbReference type="NCBI Taxonomy" id="985759"/>
    <lineage>
        <taxon>Bacteria</taxon>
        <taxon>Bacillati</taxon>
        <taxon>Actinomycetota</taxon>
        <taxon>Actinomycetes</taxon>
        <taxon>Micrococcales</taxon>
        <taxon>Microbacteriaceae</taxon>
        <taxon>Microbacterium</taxon>
    </lineage>
</organism>
<gene>
    <name evidence="11" type="ORF">GCM10023171_36130</name>
</gene>
<evidence type="ECO:0000256" key="6">
    <source>
        <dbReference type="ARBA" id="ARBA00022741"/>
    </source>
</evidence>
<reference evidence="12" key="1">
    <citation type="journal article" date="2019" name="Int. J. Syst. Evol. Microbiol.">
        <title>The Global Catalogue of Microorganisms (GCM) 10K type strain sequencing project: providing services to taxonomists for standard genome sequencing and annotation.</title>
        <authorList>
            <consortium name="The Broad Institute Genomics Platform"/>
            <consortium name="The Broad Institute Genome Sequencing Center for Infectious Disease"/>
            <person name="Wu L."/>
            <person name="Ma J."/>
        </authorList>
    </citation>
    <scope>NUCLEOTIDE SEQUENCE [LARGE SCALE GENOMIC DNA]</scope>
    <source>
        <strain evidence="12">JCM 17839</strain>
    </source>
</reference>
<sequence length="314" mass="34048">MTVTDTPALQVQDLSVSARRRGRAYPAVRRVDFTLERSSKLALVGESGSGKSLTALAIAGLLADNLTCSGSARFHGEELIGMAPGRRRELAGDRIGFVFQEPMSALHPVLPIGVQLTEGLRAHTSLSRAERRERAVELLDLVGLSKARDILGNRIGQLSGGMRQRVMIAMAISCEPDLLIADEPTTALDVTLQRQVIELLRGLQERLGLSLLMITHDLGVVSETCEEVAVMYAGEIVERGRTAQIMRTPGHAYTRALLDASPRLGDVRRRLPSIATSAPWLKDTRELDAAGTPTDLREVSPGHWVRDLPEGVAA</sequence>
<name>A0ABP8PT81_9MICO</name>
<comment type="caution">
    <text evidence="11">The sequence shown here is derived from an EMBL/GenBank/DDBJ whole genome shotgun (WGS) entry which is preliminary data.</text>
</comment>
<dbReference type="PANTHER" id="PTHR43297:SF14">
    <property type="entry name" value="ATPASE AAA-TYPE CORE DOMAIN-CONTAINING PROTEIN"/>
    <property type="match status" value="1"/>
</dbReference>
<dbReference type="PROSITE" id="PS50893">
    <property type="entry name" value="ABC_TRANSPORTER_2"/>
    <property type="match status" value="1"/>
</dbReference>
<dbReference type="InterPro" id="IPR003439">
    <property type="entry name" value="ABC_transporter-like_ATP-bd"/>
</dbReference>
<dbReference type="Gene3D" id="3.40.50.300">
    <property type="entry name" value="P-loop containing nucleotide triphosphate hydrolases"/>
    <property type="match status" value="1"/>
</dbReference>
<keyword evidence="6" id="KW-0547">Nucleotide-binding</keyword>